<evidence type="ECO:0000313" key="8">
    <source>
        <dbReference type="EMBL" id="RSV06295.1"/>
    </source>
</evidence>
<organism evidence="7 9">
    <name type="scientific">Sphingomonas koreensis</name>
    <dbReference type="NCBI Taxonomy" id="93064"/>
    <lineage>
        <taxon>Bacteria</taxon>
        <taxon>Pseudomonadati</taxon>
        <taxon>Pseudomonadota</taxon>
        <taxon>Alphaproteobacteria</taxon>
        <taxon>Sphingomonadales</taxon>
        <taxon>Sphingomonadaceae</taxon>
        <taxon>Sphingomonas</taxon>
    </lineage>
</organism>
<evidence type="ECO:0000256" key="2">
    <source>
        <dbReference type="ARBA" id="ARBA00022670"/>
    </source>
</evidence>
<feature type="domain" description="Peptidase S8/S53" evidence="6">
    <location>
        <begin position="302"/>
        <end position="629"/>
    </location>
</feature>
<dbReference type="PROSITE" id="PS00138">
    <property type="entry name" value="SUBTILASE_SER"/>
    <property type="match status" value="1"/>
</dbReference>
<dbReference type="InterPro" id="IPR022398">
    <property type="entry name" value="Peptidase_S8_His-AS"/>
</dbReference>
<dbReference type="PANTHER" id="PTHR43399:SF4">
    <property type="entry name" value="CELL WALL-ASSOCIATED PROTEASE"/>
    <property type="match status" value="1"/>
</dbReference>
<evidence type="ECO:0000313" key="9">
    <source>
        <dbReference type="Proteomes" id="UP000185161"/>
    </source>
</evidence>
<feature type="active site" description="Charge relay system" evidence="5">
    <location>
        <position position="342"/>
    </location>
</feature>
<feature type="active site" description="Charge relay system" evidence="5">
    <location>
        <position position="567"/>
    </location>
</feature>
<dbReference type="EMBL" id="CP018820">
    <property type="protein sequence ID" value="APR53696.1"/>
    <property type="molecule type" value="Genomic_DNA"/>
</dbReference>
<comment type="similarity">
    <text evidence="1 5">Belongs to the peptidase S8 family.</text>
</comment>
<keyword evidence="9" id="KW-1185">Reference proteome</keyword>
<dbReference type="STRING" id="93064.BRX40_15825"/>
<dbReference type="Gene3D" id="3.40.50.200">
    <property type="entry name" value="Peptidase S8/S53 domain"/>
    <property type="match status" value="1"/>
</dbReference>
<keyword evidence="3 5" id="KW-0378">Hydrolase</keyword>
<keyword evidence="2 5" id="KW-0645">Protease</keyword>
<dbReference type="RefSeq" id="WP_075152256.1">
    <property type="nucleotide sequence ID" value="NZ_CP018820.1"/>
</dbReference>
<reference evidence="7" key="1">
    <citation type="submission" date="2016-12" db="EMBL/GenBank/DDBJ databases">
        <title>Whole genome sequencing of Sphingomonas koreensis.</title>
        <authorList>
            <person name="Conlan S."/>
            <person name="Thomas P.J."/>
            <person name="Mullikin J."/>
            <person name="Palmore T.N."/>
            <person name="Frank K.M."/>
            <person name="Segre J.A."/>
        </authorList>
    </citation>
    <scope>NUCLEOTIDE SEQUENCE</scope>
    <source>
        <strain evidence="7">ABOJV</strain>
    </source>
</reference>
<dbReference type="InterPro" id="IPR000209">
    <property type="entry name" value="Peptidase_S8/S53_dom"/>
</dbReference>
<evidence type="ECO:0000256" key="3">
    <source>
        <dbReference type="ARBA" id="ARBA00022801"/>
    </source>
</evidence>
<dbReference type="PRINTS" id="PR00723">
    <property type="entry name" value="SUBTILISIN"/>
</dbReference>
<dbReference type="InterPro" id="IPR023828">
    <property type="entry name" value="Peptidase_S8_Ser-AS"/>
</dbReference>
<dbReference type="GO" id="GO:0004252">
    <property type="term" value="F:serine-type endopeptidase activity"/>
    <property type="evidence" value="ECO:0007669"/>
    <property type="project" value="UniProtKB-UniRule"/>
</dbReference>
<dbReference type="InterPro" id="IPR015500">
    <property type="entry name" value="Peptidase_S8_subtilisin-rel"/>
</dbReference>
<feature type="active site" description="Charge relay system" evidence="5">
    <location>
        <position position="311"/>
    </location>
</feature>
<keyword evidence="4 5" id="KW-0720">Serine protease</keyword>
<dbReference type="PROSITE" id="PS51892">
    <property type="entry name" value="SUBTILASE"/>
    <property type="match status" value="1"/>
</dbReference>
<dbReference type="InterPro" id="IPR034058">
    <property type="entry name" value="TagA/B/C/D_pept_dom"/>
</dbReference>
<dbReference type="SUPFAM" id="SSF52743">
    <property type="entry name" value="Subtilisin-like"/>
    <property type="match status" value="1"/>
</dbReference>
<dbReference type="Proteomes" id="UP000185161">
    <property type="component" value="Chromosome"/>
</dbReference>
<accession>A0A1L6JCS0</accession>
<evidence type="ECO:0000313" key="7">
    <source>
        <dbReference type="EMBL" id="APR53696.1"/>
    </source>
</evidence>
<dbReference type="OrthoDB" id="9816306at2"/>
<dbReference type="GO" id="GO:0006508">
    <property type="term" value="P:proteolysis"/>
    <property type="evidence" value="ECO:0007669"/>
    <property type="project" value="UniProtKB-KW"/>
</dbReference>
<evidence type="ECO:0000256" key="5">
    <source>
        <dbReference type="PROSITE-ProRule" id="PRU01240"/>
    </source>
</evidence>
<dbReference type="InterPro" id="IPR051048">
    <property type="entry name" value="Peptidase_S8/S53_subtilisin"/>
</dbReference>
<gene>
    <name evidence="7" type="ORF">BRX40_15825</name>
    <name evidence="8" type="ORF">CA257_05170</name>
</gene>
<dbReference type="InterPro" id="IPR036852">
    <property type="entry name" value="Peptidase_S8/S53_dom_sf"/>
</dbReference>
<reference evidence="9" key="2">
    <citation type="submission" date="2016-12" db="EMBL/GenBank/DDBJ databases">
        <title>Whole genome sequencing of Sphingomonas sp. ABOJV.</title>
        <authorList>
            <person name="Conlan S."/>
            <person name="Thomas P.J."/>
            <person name="Mullikin J."/>
            <person name="Palmore T.N."/>
            <person name="Frank K.M."/>
            <person name="Segre J.A."/>
        </authorList>
    </citation>
    <scope>NUCLEOTIDE SEQUENCE [LARGE SCALE GENOMIC DNA]</scope>
    <source>
        <strain evidence="9">ABOJV</strain>
    </source>
</reference>
<name>A0A1L6JCS0_9SPHN</name>
<reference evidence="8 10" key="3">
    <citation type="submission" date="2018-07" db="EMBL/GenBank/DDBJ databases">
        <title>Genomic and Epidemiologic Investigation of an Indolent Hospital Outbreak.</title>
        <authorList>
            <person name="Johnson R.C."/>
            <person name="Deming C."/>
            <person name="Conlan S."/>
            <person name="Zellmer C.J."/>
            <person name="Michelin A.V."/>
            <person name="Lee-Lin S."/>
            <person name="Thomas P.J."/>
            <person name="Park M."/>
            <person name="Weingarten R.A."/>
            <person name="Less J."/>
            <person name="Dekker J.P."/>
            <person name="Frank K.M."/>
            <person name="Musser K.A."/>
            <person name="Mcquiston J.R."/>
            <person name="Henderson D.K."/>
            <person name="Lau A.F."/>
            <person name="Palmore T.N."/>
            <person name="Segre J.A."/>
        </authorList>
    </citation>
    <scope>NUCLEOTIDE SEQUENCE [LARGE SCALE GENOMIC DNA]</scope>
    <source>
        <strain evidence="8 10">SK-NIH.Env10_0317</strain>
    </source>
</reference>
<dbReference type="Proteomes" id="UP000286681">
    <property type="component" value="Unassembled WGS sequence"/>
</dbReference>
<dbReference type="AlphaFoldDB" id="A0A1L6JCS0"/>
<protein>
    <recommendedName>
        <fullName evidence="6">Peptidase S8/S53 domain-containing protein</fullName>
    </recommendedName>
</protein>
<proteinExistence type="inferred from homology"/>
<dbReference type="Gene3D" id="2.60.120.380">
    <property type="match status" value="1"/>
</dbReference>
<dbReference type="CDD" id="cd04842">
    <property type="entry name" value="Peptidases_S8_Kp43_protease"/>
    <property type="match status" value="1"/>
</dbReference>
<evidence type="ECO:0000259" key="6">
    <source>
        <dbReference type="Pfam" id="PF00082"/>
    </source>
</evidence>
<dbReference type="InterPro" id="IPR008979">
    <property type="entry name" value="Galactose-bd-like_sf"/>
</dbReference>
<dbReference type="KEGG" id="skr:BRX40_15825"/>
<dbReference type="EMBL" id="QQWO01000003">
    <property type="protein sequence ID" value="RSV06295.1"/>
    <property type="molecule type" value="Genomic_DNA"/>
</dbReference>
<dbReference type="Pfam" id="PF00082">
    <property type="entry name" value="Peptidase_S8"/>
    <property type="match status" value="1"/>
</dbReference>
<dbReference type="PANTHER" id="PTHR43399">
    <property type="entry name" value="SUBTILISIN-RELATED"/>
    <property type="match status" value="1"/>
</dbReference>
<dbReference type="SUPFAM" id="SSF49785">
    <property type="entry name" value="Galactose-binding domain-like"/>
    <property type="match status" value="1"/>
</dbReference>
<dbReference type="GeneID" id="44134031"/>
<evidence type="ECO:0000256" key="4">
    <source>
        <dbReference type="ARBA" id="ARBA00022825"/>
    </source>
</evidence>
<dbReference type="PROSITE" id="PS00137">
    <property type="entry name" value="SUBTILASE_HIS"/>
    <property type="match status" value="1"/>
</dbReference>
<evidence type="ECO:0000256" key="1">
    <source>
        <dbReference type="ARBA" id="ARBA00011073"/>
    </source>
</evidence>
<evidence type="ECO:0000313" key="10">
    <source>
        <dbReference type="Proteomes" id="UP000286681"/>
    </source>
</evidence>
<sequence length="769" mass="80926">MQLTALPMTEGERRTAIDILGEDAIENGPYLTAEADEPAMEALRAAGILFTAEPIPEAVAETGAEAIDAMLDEAAGPVSYGSGVQIESIDGGGAAAAAVAEDSTPEELWIATVAGPLTAERQAWIEDQGLTLGSRIGKSRFSVNARRERIRSADADADWLSFGRYGLRETVGRRLAGAVEVTLAGGGLMKSADAPEGMADIAAAEGPALYDVRCTDVARLASLAAQLELDPRVERVERGSDRLRYHVTAGPEAEAALLADMGRDGTVELVERYVPPEPMLSYALAALVGNSVPLATPLPWQGTGETIGIADSGIDAAHPDFGNRVTVVLRETPLSSRDPKGHGTHVASIAAGSGAASGGLLSGAAPAARLFVQSIADETLTYRFGIGLTDMLQEAYAADVRIQNYSWGAYVGGRYTLDTLDIDAFVHAHPDLLVVIAGGNDGDQDIDDPVGRNRLGSLASPAGAKNALTVGACCSPRPDGPYAARQWRHYDGRRAPTRPAMADLDLTGDADIVAALSSRGPSDDGRVKPDLLAPGVGILAARSQDSGTPVHPYPQDPARYQYMSGTSMAAPLVAGAAAVVREYYRTQRAQARPSAALLKATLINGTEWIDRAPFTDDRIGKPNFHQGYGRLNLARAIPFDAGAGFTLAFTDIDNASPQALIAGNMSRAVFIRQLTLPKSGPLSVTMAWTDPPARFIQHNLDLVLIAPDGTKYVGNHGLNRLPFEQFDRANNVEQVRVADAAAGDWTISVTAQNTFRGPQGFALAATVPA</sequence>